<protein>
    <recommendedName>
        <fullName evidence="3">Helix-turn-helix domain-containing protein</fullName>
    </recommendedName>
</protein>
<dbReference type="STRING" id="1798228.SAMN05216574_1395"/>
<evidence type="ECO:0000313" key="1">
    <source>
        <dbReference type="EMBL" id="SFF96472.1"/>
    </source>
</evidence>
<dbReference type="Proteomes" id="UP000198589">
    <property type="component" value="Unassembled WGS sequence"/>
</dbReference>
<dbReference type="AlphaFoldDB" id="A0A1I2MYA4"/>
<keyword evidence="2" id="KW-1185">Reference proteome</keyword>
<evidence type="ECO:0000313" key="2">
    <source>
        <dbReference type="Proteomes" id="UP000198589"/>
    </source>
</evidence>
<proteinExistence type="predicted"/>
<evidence type="ECO:0008006" key="3">
    <source>
        <dbReference type="Google" id="ProtNLM"/>
    </source>
</evidence>
<gene>
    <name evidence="1" type="ORF">SAMN05216574_1395</name>
</gene>
<sequence length="62" mass="6427">MLLSPRGNLRGLTRLDVRLLRLLVEGAPHISAIAAALGVDNRTVSDALGPRVGNARGARATG</sequence>
<name>A0A1I2MYA4_9ACTN</name>
<organism evidence="1 2">
    <name type="scientific">Blastococcus tunisiensis</name>
    <dbReference type="NCBI Taxonomy" id="1798228"/>
    <lineage>
        <taxon>Bacteria</taxon>
        <taxon>Bacillati</taxon>
        <taxon>Actinomycetota</taxon>
        <taxon>Actinomycetes</taxon>
        <taxon>Geodermatophilales</taxon>
        <taxon>Geodermatophilaceae</taxon>
        <taxon>Blastococcus</taxon>
    </lineage>
</organism>
<accession>A0A1I2MYA4</accession>
<reference evidence="2" key="1">
    <citation type="submission" date="2016-10" db="EMBL/GenBank/DDBJ databases">
        <authorList>
            <person name="Varghese N."/>
            <person name="Submissions S."/>
        </authorList>
    </citation>
    <scope>NUCLEOTIDE SEQUENCE [LARGE SCALE GENOMIC DNA]</scope>
    <source>
        <strain evidence="2">DSM 46838</strain>
    </source>
</reference>
<dbReference type="EMBL" id="FOND01000039">
    <property type="protein sequence ID" value="SFF96472.1"/>
    <property type="molecule type" value="Genomic_DNA"/>
</dbReference>